<dbReference type="SUPFAM" id="SSF52540">
    <property type="entry name" value="P-loop containing nucleoside triphosphate hydrolases"/>
    <property type="match status" value="1"/>
</dbReference>
<feature type="domain" description="ABC transporter" evidence="5">
    <location>
        <begin position="5"/>
        <end position="251"/>
    </location>
</feature>
<dbReference type="PANTHER" id="PTHR43776">
    <property type="entry name" value="TRANSPORT ATP-BINDING PROTEIN"/>
    <property type="match status" value="1"/>
</dbReference>
<dbReference type="InterPro" id="IPR003593">
    <property type="entry name" value="AAA+_ATPase"/>
</dbReference>
<dbReference type="EMBL" id="CP045096">
    <property type="protein sequence ID" value="QFR03137.1"/>
    <property type="molecule type" value="Genomic_DNA"/>
</dbReference>
<dbReference type="GO" id="GO:0016887">
    <property type="term" value="F:ATP hydrolysis activity"/>
    <property type="evidence" value="ECO:0007669"/>
    <property type="project" value="InterPro"/>
</dbReference>
<keyword evidence="2" id="KW-0813">Transport</keyword>
<dbReference type="PANTHER" id="PTHR43776:SF7">
    <property type="entry name" value="D,D-DIPEPTIDE TRANSPORT ATP-BINDING PROTEIN DDPF-RELATED"/>
    <property type="match status" value="1"/>
</dbReference>
<dbReference type="GO" id="GO:0055085">
    <property type="term" value="P:transmembrane transport"/>
    <property type="evidence" value="ECO:0007669"/>
    <property type="project" value="UniProtKB-ARBA"/>
</dbReference>
<evidence type="ECO:0000256" key="4">
    <source>
        <dbReference type="ARBA" id="ARBA00022840"/>
    </source>
</evidence>
<name>A0A5P8KJA6_9ACTN</name>
<dbReference type="CDD" id="cd03257">
    <property type="entry name" value="ABC_NikE_OppD_transporters"/>
    <property type="match status" value="1"/>
</dbReference>
<keyword evidence="3" id="KW-0547">Nucleotide-binding</keyword>
<evidence type="ECO:0000256" key="1">
    <source>
        <dbReference type="ARBA" id="ARBA00005417"/>
    </source>
</evidence>
<dbReference type="SMART" id="SM00382">
    <property type="entry name" value="AAA"/>
    <property type="match status" value="1"/>
</dbReference>
<keyword evidence="7" id="KW-1185">Reference proteome</keyword>
<dbReference type="InterPro" id="IPR050319">
    <property type="entry name" value="ABC_transp_ATP-bind"/>
</dbReference>
<evidence type="ECO:0000256" key="3">
    <source>
        <dbReference type="ARBA" id="ARBA00022741"/>
    </source>
</evidence>
<dbReference type="InterPro" id="IPR003439">
    <property type="entry name" value="ABC_transporter-like_ATP-bd"/>
</dbReference>
<dbReference type="RefSeq" id="WP_152174439.1">
    <property type="nucleotide sequence ID" value="NZ_CP045096.1"/>
</dbReference>
<dbReference type="Pfam" id="PF08352">
    <property type="entry name" value="oligo_HPY"/>
    <property type="match status" value="1"/>
</dbReference>
<comment type="similarity">
    <text evidence="1">Belongs to the ABC transporter superfamily.</text>
</comment>
<dbReference type="Proteomes" id="UP000327294">
    <property type="component" value="Chromosome"/>
</dbReference>
<evidence type="ECO:0000313" key="6">
    <source>
        <dbReference type="EMBL" id="QFR03137.1"/>
    </source>
</evidence>
<evidence type="ECO:0000259" key="5">
    <source>
        <dbReference type="PROSITE" id="PS50893"/>
    </source>
</evidence>
<dbReference type="AlphaFoldDB" id="A0A5P8KJA6"/>
<dbReference type="PROSITE" id="PS50893">
    <property type="entry name" value="ABC_TRANSPORTER_2"/>
    <property type="match status" value="1"/>
</dbReference>
<dbReference type="KEGG" id="sphv:F9278_41760"/>
<evidence type="ECO:0000256" key="2">
    <source>
        <dbReference type="ARBA" id="ARBA00022448"/>
    </source>
</evidence>
<accession>A0A5P8KJA6</accession>
<dbReference type="Pfam" id="PF00005">
    <property type="entry name" value="ABC_tran"/>
    <property type="match status" value="1"/>
</dbReference>
<sequence length="266" mass="28929">MQPQLEVRDLRKEYPVRGGEPIVAVESVSFTVPSGGSLAVVGESGSGKTTCARLICRLEQPTSGSVLFAEPPSAAGERELSPRLRRAREVQMVFQDPYASLDPRQTVTEAVAEILKVHGVASKAERARRVNDLLDKVGLPERVGSSKPRRLSGGQRQRVAIMKALAVQPRLLILDEAVSALDVSVQAQVINLLADLREAEGLTYLFISHDLGVVRQISDTCIVMRHGVVVEQGATEEVLDSPTDPYTQQLIDAVPRPGWKPRVRSG</sequence>
<dbReference type="Gene3D" id="3.40.50.300">
    <property type="entry name" value="P-loop containing nucleotide triphosphate hydrolases"/>
    <property type="match status" value="1"/>
</dbReference>
<dbReference type="GO" id="GO:0015833">
    <property type="term" value="P:peptide transport"/>
    <property type="evidence" value="ECO:0007669"/>
    <property type="project" value="InterPro"/>
</dbReference>
<proteinExistence type="inferred from homology"/>
<dbReference type="InterPro" id="IPR027417">
    <property type="entry name" value="P-loop_NTPase"/>
</dbReference>
<organism evidence="6 7">
    <name type="scientific">Streptomyces phaeolivaceus</name>
    <dbReference type="NCBI Taxonomy" id="2653200"/>
    <lineage>
        <taxon>Bacteria</taxon>
        <taxon>Bacillati</taxon>
        <taxon>Actinomycetota</taxon>
        <taxon>Actinomycetes</taxon>
        <taxon>Kitasatosporales</taxon>
        <taxon>Streptomycetaceae</taxon>
        <taxon>Streptomyces</taxon>
    </lineage>
</organism>
<gene>
    <name evidence="6" type="ORF">F9278_41760</name>
</gene>
<dbReference type="GO" id="GO:0005524">
    <property type="term" value="F:ATP binding"/>
    <property type="evidence" value="ECO:0007669"/>
    <property type="project" value="UniProtKB-KW"/>
</dbReference>
<protein>
    <submittedName>
        <fullName evidence="6">ABC transporter ATP-binding protein</fullName>
    </submittedName>
</protein>
<evidence type="ECO:0000313" key="7">
    <source>
        <dbReference type="Proteomes" id="UP000327294"/>
    </source>
</evidence>
<dbReference type="InterPro" id="IPR013563">
    <property type="entry name" value="Oligopep_ABC_C"/>
</dbReference>
<reference evidence="6 7" key="1">
    <citation type="submission" date="2019-10" db="EMBL/GenBank/DDBJ databases">
        <title>Streptomyces sp. strain GY16 isolated from leaves of Broussonetia papyrifera.</title>
        <authorList>
            <person name="Mo P."/>
        </authorList>
    </citation>
    <scope>NUCLEOTIDE SEQUENCE [LARGE SCALE GENOMIC DNA]</scope>
    <source>
        <strain evidence="6 7">GY16</strain>
    </source>
</reference>
<keyword evidence="4 6" id="KW-0067">ATP-binding</keyword>